<feature type="repeat" description="WD" evidence="6">
    <location>
        <begin position="151"/>
        <end position="193"/>
    </location>
</feature>
<dbReference type="OrthoDB" id="30195at2759"/>
<protein>
    <recommendedName>
        <fullName evidence="8">Small-subunit processome Utp12 domain-containing protein</fullName>
    </recommendedName>
</protein>
<reference evidence="9 10" key="1">
    <citation type="journal article" date="2018" name="Evol. Lett.">
        <title>Horizontal gene cluster transfer increased hallucinogenic mushroom diversity.</title>
        <authorList>
            <person name="Reynolds H.T."/>
            <person name="Vijayakumar V."/>
            <person name="Gluck-Thaler E."/>
            <person name="Korotkin H.B."/>
            <person name="Matheny P.B."/>
            <person name="Slot J.C."/>
        </authorList>
    </citation>
    <scope>NUCLEOTIDE SEQUENCE [LARGE SCALE GENOMIC DNA]</scope>
    <source>
        <strain evidence="9 10">2631</strain>
    </source>
</reference>
<evidence type="ECO:0000313" key="10">
    <source>
        <dbReference type="Proteomes" id="UP000283269"/>
    </source>
</evidence>
<dbReference type="GO" id="GO:0000462">
    <property type="term" value="P:maturation of SSU-rRNA from tricistronic rRNA transcript (SSU-rRNA, 5.8S rRNA, LSU-rRNA)"/>
    <property type="evidence" value="ECO:0007669"/>
    <property type="project" value="TreeGrafter"/>
</dbReference>
<keyword evidence="10" id="KW-1185">Reference proteome</keyword>
<comment type="subcellular location">
    <subcellularLocation>
        <location evidence="1">Nucleus</location>
    </subcellularLocation>
</comment>
<dbReference type="InterPro" id="IPR036322">
    <property type="entry name" value="WD40_repeat_dom_sf"/>
</dbReference>
<dbReference type="STRING" id="93625.A0A409VM92"/>
<dbReference type="PROSITE" id="PS00678">
    <property type="entry name" value="WD_REPEATS_1"/>
    <property type="match status" value="1"/>
</dbReference>
<dbReference type="PANTHER" id="PTHR44267">
    <property type="entry name" value="WD REPEAT-CONTAINING PROTEIN 43"/>
    <property type="match status" value="1"/>
</dbReference>
<dbReference type="SUPFAM" id="SSF50978">
    <property type="entry name" value="WD40 repeat-like"/>
    <property type="match status" value="1"/>
</dbReference>
<proteinExistence type="inferred from homology"/>
<evidence type="ECO:0000256" key="2">
    <source>
        <dbReference type="ARBA" id="ARBA00022574"/>
    </source>
</evidence>
<evidence type="ECO:0000256" key="1">
    <source>
        <dbReference type="ARBA" id="ARBA00004123"/>
    </source>
</evidence>
<feature type="compositionally biased region" description="Acidic residues" evidence="7">
    <location>
        <begin position="677"/>
        <end position="722"/>
    </location>
</feature>
<dbReference type="FunCoup" id="A0A409VM92">
    <property type="interactions" value="512"/>
</dbReference>
<dbReference type="InterPro" id="IPR015943">
    <property type="entry name" value="WD40/YVTN_repeat-like_dom_sf"/>
</dbReference>
<evidence type="ECO:0000256" key="3">
    <source>
        <dbReference type="ARBA" id="ARBA00022737"/>
    </source>
</evidence>
<dbReference type="PANTHER" id="PTHR44267:SF1">
    <property type="entry name" value="WD REPEAT-CONTAINING PROTEIN 43"/>
    <property type="match status" value="1"/>
</dbReference>
<sequence length="753" mass="81940">MASSKKSSTARSKPPKGRPTSTSTISNPPQSDSLSLLSSFSPDASLFAFVVLAVDKHRLRVYDTTSGRAISEYTVDSGRVSSLAWATLNTEPSSQEQSSPNRKRKKTSAVPNVPDEKETVSHSAVVVLGLSDGLVLFFSPSHSRILRSLTHPTSTSAILSLAFDPTNNSALWTSSTDSSICLWDIQKKTVLRSWKNDDRIPCTSLSVRPTPEDDRTDLLAAHHSIRLFTDTLADDALLSKPNHMSGFTGHATSIKLLTWSKESASPTKFFSMAEGDRFVYCWDVEGASLIEKPVAAISLDSDVRTFALSKTTDSQQCLIALSASGKLSFIPIPTEFPSPISNDKPNNINYVLPRSTVTSISKSRPLEPPVINLIPLVGPSGMIRVVRLVKGVQPTFDTIRYLDDNANYIQNPTLNEIGDEDVNTGPETISNKRYVESKQLAVGSGYDLNQGEHIEGTSAEREVDGSLQIDLAEMSLGQRLTAVTETEVNLMSESEDDDEAMPRRPKSTKKIRNEITAIPTNSLTRTLIQALHSSDSRLLEMCLAHSDHMLILNTVRRLPPQLTIPLISACVERLGRGPRSANMKGGGGGTSSQRGLGLLTWLRTVLTIPDLVARLSGLHATLTARLSLHDSLLSLSGRLDMVLSQVELRASTTPASLAPLKAEKKRPEAAIKRYVEGDTDSSDEQDEKMDVEVEVASDDEGSIEDIELGGDSDDEDEDDDEGSRDSDGGRGFIDDEAEEEFTGDEDEDESDQV</sequence>
<dbReference type="InterPro" id="IPR052414">
    <property type="entry name" value="U3_snoRNA-assoc_WDR"/>
</dbReference>
<dbReference type="InterPro" id="IPR007148">
    <property type="entry name" value="SSU_processome_Utp12"/>
</dbReference>
<feature type="domain" description="Small-subunit processome Utp12" evidence="8">
    <location>
        <begin position="535"/>
        <end position="644"/>
    </location>
</feature>
<dbReference type="PROSITE" id="PS50082">
    <property type="entry name" value="WD_REPEATS_2"/>
    <property type="match status" value="1"/>
</dbReference>
<keyword evidence="3" id="KW-0677">Repeat</keyword>
<evidence type="ECO:0000256" key="5">
    <source>
        <dbReference type="ARBA" id="ARBA00038335"/>
    </source>
</evidence>
<dbReference type="InterPro" id="IPR001680">
    <property type="entry name" value="WD40_rpt"/>
</dbReference>
<feature type="region of interest" description="Disordered" evidence="7">
    <location>
        <begin position="88"/>
        <end position="116"/>
    </location>
</feature>
<dbReference type="InParanoid" id="A0A409VM92"/>
<dbReference type="AlphaFoldDB" id="A0A409VM92"/>
<dbReference type="Gene3D" id="2.130.10.10">
    <property type="entry name" value="YVTN repeat-like/Quinoprotein amine dehydrogenase"/>
    <property type="match status" value="1"/>
</dbReference>
<dbReference type="GO" id="GO:0032040">
    <property type="term" value="C:small-subunit processome"/>
    <property type="evidence" value="ECO:0007669"/>
    <property type="project" value="UniProtKB-ARBA"/>
</dbReference>
<dbReference type="Proteomes" id="UP000283269">
    <property type="component" value="Unassembled WGS sequence"/>
</dbReference>
<evidence type="ECO:0000256" key="6">
    <source>
        <dbReference type="PROSITE-ProRule" id="PRU00221"/>
    </source>
</evidence>
<comment type="caution">
    <text evidence="9">The sequence shown here is derived from an EMBL/GenBank/DDBJ whole genome shotgun (WGS) entry which is preliminary data.</text>
</comment>
<gene>
    <name evidence="9" type="ORF">CVT25_005950</name>
</gene>
<evidence type="ECO:0000256" key="7">
    <source>
        <dbReference type="SAM" id="MobiDB-lite"/>
    </source>
</evidence>
<feature type="compositionally biased region" description="Polar residues" evidence="7">
    <location>
        <begin position="88"/>
        <end position="100"/>
    </location>
</feature>
<dbReference type="InterPro" id="IPR019775">
    <property type="entry name" value="WD40_repeat_CS"/>
</dbReference>
<feature type="region of interest" description="Disordered" evidence="7">
    <location>
        <begin position="675"/>
        <end position="753"/>
    </location>
</feature>
<accession>A0A409VM92</accession>
<comment type="similarity">
    <text evidence="5">Belongs to the UTP5 family.</text>
</comment>
<evidence type="ECO:0000256" key="4">
    <source>
        <dbReference type="ARBA" id="ARBA00023242"/>
    </source>
</evidence>
<organism evidence="9 10">
    <name type="scientific">Psilocybe cyanescens</name>
    <dbReference type="NCBI Taxonomy" id="93625"/>
    <lineage>
        <taxon>Eukaryota</taxon>
        <taxon>Fungi</taxon>
        <taxon>Dikarya</taxon>
        <taxon>Basidiomycota</taxon>
        <taxon>Agaricomycotina</taxon>
        <taxon>Agaricomycetes</taxon>
        <taxon>Agaricomycetidae</taxon>
        <taxon>Agaricales</taxon>
        <taxon>Agaricineae</taxon>
        <taxon>Strophariaceae</taxon>
        <taxon>Psilocybe</taxon>
    </lineage>
</organism>
<feature type="compositionally biased region" description="Low complexity" evidence="7">
    <location>
        <begin position="1"/>
        <end position="12"/>
    </location>
</feature>
<dbReference type="Pfam" id="PF04003">
    <property type="entry name" value="Utp12"/>
    <property type="match status" value="1"/>
</dbReference>
<feature type="region of interest" description="Disordered" evidence="7">
    <location>
        <begin position="1"/>
        <end position="33"/>
    </location>
</feature>
<dbReference type="EMBL" id="NHYD01003974">
    <property type="protein sequence ID" value="PPQ67371.1"/>
    <property type="molecule type" value="Genomic_DNA"/>
</dbReference>
<keyword evidence="2 6" id="KW-0853">WD repeat</keyword>
<feature type="compositionally biased region" description="Acidic residues" evidence="7">
    <location>
        <begin position="734"/>
        <end position="753"/>
    </location>
</feature>
<evidence type="ECO:0000313" key="9">
    <source>
        <dbReference type="EMBL" id="PPQ67371.1"/>
    </source>
</evidence>
<evidence type="ECO:0000259" key="8">
    <source>
        <dbReference type="Pfam" id="PF04003"/>
    </source>
</evidence>
<dbReference type="SMART" id="SM00320">
    <property type="entry name" value="WD40"/>
    <property type="match status" value="3"/>
</dbReference>
<keyword evidence="4" id="KW-0539">Nucleus</keyword>
<feature type="compositionally biased region" description="Polar residues" evidence="7">
    <location>
        <begin position="19"/>
        <end position="30"/>
    </location>
</feature>
<name>A0A409VM92_PSICY</name>